<feature type="compositionally biased region" description="Basic and acidic residues" evidence="1">
    <location>
        <begin position="81"/>
        <end position="102"/>
    </location>
</feature>
<proteinExistence type="predicted"/>
<evidence type="ECO:0000256" key="3">
    <source>
        <dbReference type="SAM" id="SignalP"/>
    </source>
</evidence>
<reference evidence="5 6" key="1">
    <citation type="journal article" date="2018" name="PLoS Genet.">
        <title>Population sequencing reveals clonal diversity and ancestral inbreeding in the grapevine cultivar Chardonnay.</title>
        <authorList>
            <person name="Roach M.J."/>
            <person name="Johnson D.L."/>
            <person name="Bohlmann J."/>
            <person name="van Vuuren H.J."/>
            <person name="Jones S.J."/>
            <person name="Pretorius I.S."/>
            <person name="Schmidt S.A."/>
            <person name="Borneman A.R."/>
        </authorList>
    </citation>
    <scope>NUCLEOTIDE SEQUENCE [LARGE SCALE GENOMIC DNA]</scope>
    <source>
        <strain evidence="6">cv. Chardonnay</strain>
        <tissue evidence="5">Leaf</tissue>
    </source>
</reference>
<comment type="caution">
    <text evidence="5">The sequence shown here is derived from an EMBL/GenBank/DDBJ whole genome shotgun (WGS) entry which is preliminary data.</text>
</comment>
<evidence type="ECO:0000256" key="1">
    <source>
        <dbReference type="SAM" id="MobiDB-lite"/>
    </source>
</evidence>
<dbReference type="EMBL" id="QGNW01001385">
    <property type="protein sequence ID" value="RVW43200.1"/>
    <property type="molecule type" value="Genomic_DNA"/>
</dbReference>
<feature type="region of interest" description="Disordered" evidence="1">
    <location>
        <begin position="335"/>
        <end position="363"/>
    </location>
</feature>
<gene>
    <name evidence="5" type="ORF">CK203_078698</name>
</gene>
<protein>
    <recommendedName>
        <fullName evidence="4">DUF7356 domain-containing protein</fullName>
    </recommendedName>
</protein>
<feature type="transmembrane region" description="Helical" evidence="2">
    <location>
        <begin position="284"/>
        <end position="302"/>
    </location>
</feature>
<name>A0A438E6F5_VITVI</name>
<keyword evidence="2" id="KW-1133">Transmembrane helix</keyword>
<feature type="compositionally biased region" description="Basic and acidic residues" evidence="1">
    <location>
        <begin position="111"/>
        <end position="141"/>
    </location>
</feature>
<dbReference type="Pfam" id="PF24053">
    <property type="entry name" value="DUF7356"/>
    <property type="match status" value="1"/>
</dbReference>
<dbReference type="InterPro" id="IPR055780">
    <property type="entry name" value="DUF7356"/>
</dbReference>
<dbReference type="Proteomes" id="UP000288805">
    <property type="component" value="Unassembled WGS sequence"/>
</dbReference>
<dbReference type="PANTHER" id="PTHR34200">
    <property type="entry name" value="DENTIN SIALOPHOSPHOPROTEIN-LIKE ISOFORM X1"/>
    <property type="match status" value="1"/>
</dbReference>
<feature type="chain" id="PRO_5019047941" description="DUF7356 domain-containing protein" evidence="3">
    <location>
        <begin position="24"/>
        <end position="381"/>
    </location>
</feature>
<keyword evidence="2" id="KW-0812">Transmembrane</keyword>
<keyword evidence="2" id="KW-0472">Membrane</keyword>
<feature type="compositionally biased region" description="Basic and acidic residues" evidence="1">
    <location>
        <begin position="64"/>
        <end position="74"/>
    </location>
</feature>
<feature type="domain" description="DUF7356" evidence="4">
    <location>
        <begin position="154"/>
        <end position="257"/>
    </location>
</feature>
<organism evidence="5 6">
    <name type="scientific">Vitis vinifera</name>
    <name type="common">Grape</name>
    <dbReference type="NCBI Taxonomy" id="29760"/>
    <lineage>
        <taxon>Eukaryota</taxon>
        <taxon>Viridiplantae</taxon>
        <taxon>Streptophyta</taxon>
        <taxon>Embryophyta</taxon>
        <taxon>Tracheophyta</taxon>
        <taxon>Spermatophyta</taxon>
        <taxon>Magnoliopsida</taxon>
        <taxon>eudicotyledons</taxon>
        <taxon>Gunneridae</taxon>
        <taxon>Pentapetalae</taxon>
        <taxon>rosids</taxon>
        <taxon>Vitales</taxon>
        <taxon>Vitaceae</taxon>
        <taxon>Viteae</taxon>
        <taxon>Vitis</taxon>
    </lineage>
</organism>
<evidence type="ECO:0000313" key="6">
    <source>
        <dbReference type="Proteomes" id="UP000288805"/>
    </source>
</evidence>
<dbReference type="AlphaFoldDB" id="A0A438E6F5"/>
<accession>A0A438E6F5</accession>
<sequence>MEVNFVLLLGFLLVLLAVDSSYGADSEVKKLPNSGLDPKKTVVSTHTNIPNETLSGSDSGLDSLKAEQAKKDEDQVGVPKEGIESTKEKISSIKQLDSKEADNEQTGKGSLSKELETEGGDNKKEKPGDGLKSKQVSKEGGNEEVLESSKPGKKESLQGEECDPSNQCVDDINKLVACLRVPGNDSPDLSLLIQNKGKTALTVTISAPDFVKLESTKIELQEKEDKKVKVSIRNGGSDNSIVLTAGKGRCSLDFKDLIAQIAQKGTDNIPESTDGNFLTRTSSLAFLFFVALVAAASAWICISFKRKYFPSSGSKYQKLDMELPVSGGGKVEADINDGWDNSWGDTWDDEEAPKTPSMPLTPSLSARGLAARRLSKEGWKD</sequence>
<feature type="signal peptide" evidence="3">
    <location>
        <begin position="1"/>
        <end position="23"/>
    </location>
</feature>
<evidence type="ECO:0000259" key="4">
    <source>
        <dbReference type="Pfam" id="PF24053"/>
    </source>
</evidence>
<feature type="compositionally biased region" description="Polar residues" evidence="1">
    <location>
        <begin position="42"/>
        <end position="53"/>
    </location>
</feature>
<feature type="region of interest" description="Disordered" evidence="1">
    <location>
        <begin position="32"/>
        <end position="165"/>
    </location>
</feature>
<dbReference type="PANTHER" id="PTHR34200:SF8">
    <property type="entry name" value="TRANSMEMBRANE PROTEIN"/>
    <property type="match status" value="1"/>
</dbReference>
<feature type="compositionally biased region" description="Low complexity" evidence="1">
    <location>
        <begin position="54"/>
        <end position="63"/>
    </location>
</feature>
<evidence type="ECO:0000256" key="2">
    <source>
        <dbReference type="SAM" id="Phobius"/>
    </source>
</evidence>
<evidence type="ECO:0000313" key="5">
    <source>
        <dbReference type="EMBL" id="RVW43200.1"/>
    </source>
</evidence>
<keyword evidence="3" id="KW-0732">Signal</keyword>